<reference evidence="1 2" key="1">
    <citation type="submission" date="2015-11" db="EMBL/GenBank/DDBJ databases">
        <title>Genome sequence of Pyrodictium occultum PL-19, a marine hyperthermophilic archaeon isolated from Volcano, Italy.</title>
        <authorList>
            <person name="Utturkar S."/>
            <person name="Huber H."/>
            <person name="Leptihn S."/>
            <person name="Brown S."/>
            <person name="Stetter K.O."/>
            <person name="Podar M."/>
        </authorList>
    </citation>
    <scope>NUCLEOTIDE SEQUENCE [LARGE SCALE GENOMIC DNA]</scope>
    <source>
        <strain evidence="1 2">PL-19</strain>
    </source>
</reference>
<dbReference type="Proteomes" id="UP000053352">
    <property type="component" value="Unassembled WGS sequence"/>
</dbReference>
<evidence type="ECO:0008006" key="3">
    <source>
        <dbReference type="Google" id="ProtNLM"/>
    </source>
</evidence>
<proteinExistence type="predicted"/>
<dbReference type="InterPro" id="IPR046348">
    <property type="entry name" value="SIS_dom_sf"/>
</dbReference>
<keyword evidence="2" id="KW-1185">Reference proteome</keyword>
<sequence length="310" mass="34227">MLPIPRDSAALTQATLSRIEADSASKAKELVERLGTLRTIYVAFAGSFYAQASAHLLYWILRQLTDHNVYIDPIEAVIYHTLAYHEESPLIVLFAEPGTENIVARAADAARLTGARLVAVTPPLPGIIAKHVGRDSLVEVASQRPSLHYLLIAAKTAASLADKLSSIKVRVKRLIDEVSNISAIYESLIDAYKDTIESIRELIGRGELDVYASTTMLPAAYILAGYQKNTRIYPLSSLLVHLSTRALGPQILAMLTDVEEDVMREVRFKKSMYMNEEARVIELVMHTDPLTAPIYGSIIIEKVVDATRRG</sequence>
<comment type="caution">
    <text evidence="1">The sequence shown here is derived from an EMBL/GenBank/DDBJ whole genome shotgun (WGS) entry which is preliminary data.</text>
</comment>
<evidence type="ECO:0000313" key="1">
    <source>
        <dbReference type="EMBL" id="KSW11760.1"/>
    </source>
</evidence>
<dbReference type="RefSeq" id="WP_058370439.1">
    <property type="nucleotide sequence ID" value="NZ_LNTB01000001.1"/>
</dbReference>
<dbReference type="STRING" id="2309.CF15_02835"/>
<dbReference type="SUPFAM" id="SSF53697">
    <property type="entry name" value="SIS domain"/>
    <property type="match status" value="1"/>
</dbReference>
<protein>
    <recommendedName>
        <fullName evidence="3">SIS domain-containing protein</fullName>
    </recommendedName>
</protein>
<name>A0A0V8RUN2_PYROC</name>
<dbReference type="AlphaFoldDB" id="A0A0V8RUN2"/>
<evidence type="ECO:0000313" key="2">
    <source>
        <dbReference type="Proteomes" id="UP000053352"/>
    </source>
</evidence>
<dbReference type="Gene3D" id="3.40.50.10490">
    <property type="entry name" value="Glucose-6-phosphate isomerase like protein, domain 1"/>
    <property type="match status" value="1"/>
</dbReference>
<organism evidence="1 2">
    <name type="scientific">Pyrodictium occultum</name>
    <dbReference type="NCBI Taxonomy" id="2309"/>
    <lineage>
        <taxon>Archaea</taxon>
        <taxon>Thermoproteota</taxon>
        <taxon>Thermoprotei</taxon>
        <taxon>Desulfurococcales</taxon>
        <taxon>Pyrodictiaceae</taxon>
        <taxon>Pyrodictium</taxon>
    </lineage>
</organism>
<dbReference type="OrthoDB" id="378717at2157"/>
<gene>
    <name evidence="1" type="ORF">CF15_02835</name>
</gene>
<dbReference type="EMBL" id="LNTB01000001">
    <property type="protein sequence ID" value="KSW11760.1"/>
    <property type="molecule type" value="Genomic_DNA"/>
</dbReference>
<dbReference type="GO" id="GO:0097367">
    <property type="term" value="F:carbohydrate derivative binding"/>
    <property type="evidence" value="ECO:0007669"/>
    <property type="project" value="InterPro"/>
</dbReference>
<dbReference type="GO" id="GO:1901135">
    <property type="term" value="P:carbohydrate derivative metabolic process"/>
    <property type="evidence" value="ECO:0007669"/>
    <property type="project" value="InterPro"/>
</dbReference>
<accession>A0A0V8RUN2</accession>